<name>A0A9P1BK18_9DINO</name>
<evidence type="ECO:0000313" key="4">
    <source>
        <dbReference type="Proteomes" id="UP001152797"/>
    </source>
</evidence>
<dbReference type="Proteomes" id="UP001152797">
    <property type="component" value="Unassembled WGS sequence"/>
</dbReference>
<dbReference type="Gene3D" id="3.60.10.10">
    <property type="entry name" value="Endonuclease/exonuclease/phosphatase"/>
    <property type="match status" value="1"/>
</dbReference>
<comment type="caution">
    <text evidence="1">The sequence shown here is derived from an EMBL/GenBank/DDBJ whole genome shotgun (WGS) entry which is preliminary data.</text>
</comment>
<dbReference type="EMBL" id="CAMXCT020000049">
    <property type="protein sequence ID" value="CAL1126406.1"/>
    <property type="molecule type" value="Genomic_DNA"/>
</dbReference>
<dbReference type="SUPFAM" id="SSF56219">
    <property type="entry name" value="DNase I-like"/>
    <property type="match status" value="1"/>
</dbReference>
<proteinExistence type="predicted"/>
<keyword evidence="4" id="KW-1185">Reference proteome</keyword>
<sequence>MGSAAGRIYRSRSQMDLNERAVEEVPVRSWYLQRAKEDPKLIGQAAEMRKLYVEQLRTVIPSPLPRAETSGDDHQMLRIIQWNLNCLCGVDGQSAQTATEILKIVERSTADILLFQEAPTGPAQTWWWEPWRSTFPVREMRRLETSLKRMGYTTQLRTECFSQTLLCTNLHVREFQHVQLDLQHAYRFRMEEERAAVRAVLHFGAKDDTSDDNVISVYATHFHHQNFTLGAESKQGVRQAEAKVLLQHVAEASVGPVLVATDFNQARRQDYDPEEWAVIAKGVFSVGEPEDDGVAELFEEAGFRCAYDMAKKRNWPVSKAPPFTHWTGTTVDYPYVRSSAKRRVGVDGVYIVNSSVSDHLPIVTDITFTPITQL</sequence>
<dbReference type="OrthoDB" id="421982at2759"/>
<reference evidence="2" key="2">
    <citation type="submission" date="2024-04" db="EMBL/GenBank/DDBJ databases">
        <authorList>
            <person name="Chen Y."/>
            <person name="Shah S."/>
            <person name="Dougan E. K."/>
            <person name="Thang M."/>
            <person name="Chan C."/>
        </authorList>
    </citation>
    <scope>NUCLEOTIDE SEQUENCE [LARGE SCALE GENOMIC DNA]</scope>
</reference>
<keyword evidence="3" id="KW-0540">Nuclease</keyword>
<dbReference type="EMBL" id="CAMXCT010000049">
    <property type="protein sequence ID" value="CAI3973031.1"/>
    <property type="molecule type" value="Genomic_DNA"/>
</dbReference>
<dbReference type="AlphaFoldDB" id="A0A9P1BK18"/>
<organism evidence="1">
    <name type="scientific">Cladocopium goreaui</name>
    <dbReference type="NCBI Taxonomy" id="2562237"/>
    <lineage>
        <taxon>Eukaryota</taxon>
        <taxon>Sar</taxon>
        <taxon>Alveolata</taxon>
        <taxon>Dinophyceae</taxon>
        <taxon>Suessiales</taxon>
        <taxon>Symbiodiniaceae</taxon>
        <taxon>Cladocopium</taxon>
    </lineage>
</organism>
<dbReference type="InterPro" id="IPR036691">
    <property type="entry name" value="Endo/exonu/phosph_ase_sf"/>
</dbReference>
<gene>
    <name evidence="1" type="ORF">C1SCF055_LOCUS1561</name>
</gene>
<keyword evidence="3" id="KW-0378">Hydrolase</keyword>
<evidence type="ECO:0000313" key="3">
    <source>
        <dbReference type="EMBL" id="CAL4760343.1"/>
    </source>
</evidence>
<reference evidence="1" key="1">
    <citation type="submission" date="2022-10" db="EMBL/GenBank/DDBJ databases">
        <authorList>
            <person name="Chen Y."/>
            <person name="Dougan E. K."/>
            <person name="Chan C."/>
            <person name="Rhodes N."/>
            <person name="Thang M."/>
        </authorList>
    </citation>
    <scope>NUCLEOTIDE SEQUENCE</scope>
</reference>
<evidence type="ECO:0000313" key="2">
    <source>
        <dbReference type="EMBL" id="CAL1126406.1"/>
    </source>
</evidence>
<evidence type="ECO:0000313" key="1">
    <source>
        <dbReference type="EMBL" id="CAI3973031.1"/>
    </source>
</evidence>
<keyword evidence="3" id="KW-0255">Endonuclease</keyword>
<dbReference type="GO" id="GO:0004519">
    <property type="term" value="F:endonuclease activity"/>
    <property type="evidence" value="ECO:0007669"/>
    <property type="project" value="UniProtKB-KW"/>
</dbReference>
<accession>A0A9P1BK18</accession>
<dbReference type="EMBL" id="CAMXCT030000049">
    <property type="protein sequence ID" value="CAL4760343.1"/>
    <property type="molecule type" value="Genomic_DNA"/>
</dbReference>
<protein>
    <submittedName>
        <fullName evidence="3">Endonuclease/exonuclease/phosphatase domain-containing protein</fullName>
    </submittedName>
</protein>